<dbReference type="RefSeq" id="WP_162870360.1">
    <property type="nucleotide sequence ID" value="NZ_RJVJ01000005.1"/>
</dbReference>
<reference evidence="1 2" key="1">
    <citation type="submission" date="2018-11" db="EMBL/GenBank/DDBJ databases">
        <title>Sequencing the genomes of 1000 actinobacteria strains.</title>
        <authorList>
            <person name="Klenk H.-P."/>
        </authorList>
    </citation>
    <scope>NUCLEOTIDE SEQUENCE [LARGE SCALE GENOMIC DNA]</scope>
    <source>
        <strain evidence="1 2">DSM 44780</strain>
    </source>
</reference>
<dbReference type="EMBL" id="RJVJ01000005">
    <property type="protein sequence ID" value="ROR33918.1"/>
    <property type="molecule type" value="Genomic_DNA"/>
</dbReference>
<gene>
    <name evidence="1" type="ORF">EDD39_7740</name>
</gene>
<protein>
    <submittedName>
        <fullName evidence="1">Uncharacterized protein</fullName>
    </submittedName>
</protein>
<accession>A0A8G1U8W4</accession>
<sequence>MPGARHDLDPDAREEGRTFHLVYTEYAVLSVTDPALAGQPFLAAPNETGAFLAGQLTAAQQAGDTAPGLDARRRPWSCWHSRRASA</sequence>
<organism evidence="1 2">
    <name type="scientific">Kitasatospora cineracea</name>
    <dbReference type="NCBI Taxonomy" id="88074"/>
    <lineage>
        <taxon>Bacteria</taxon>
        <taxon>Bacillati</taxon>
        <taxon>Actinomycetota</taxon>
        <taxon>Actinomycetes</taxon>
        <taxon>Kitasatosporales</taxon>
        <taxon>Streptomycetaceae</taxon>
        <taxon>Kitasatospora</taxon>
    </lineage>
</organism>
<dbReference type="AlphaFoldDB" id="A0A8G1U8W4"/>
<evidence type="ECO:0000313" key="2">
    <source>
        <dbReference type="Proteomes" id="UP000267408"/>
    </source>
</evidence>
<name>A0A8G1U8W4_9ACTN</name>
<evidence type="ECO:0000313" key="1">
    <source>
        <dbReference type="EMBL" id="ROR33918.1"/>
    </source>
</evidence>
<dbReference type="Proteomes" id="UP000267408">
    <property type="component" value="Unassembled WGS sequence"/>
</dbReference>
<comment type="caution">
    <text evidence="1">The sequence shown here is derived from an EMBL/GenBank/DDBJ whole genome shotgun (WGS) entry which is preliminary data.</text>
</comment>
<proteinExistence type="predicted"/>